<evidence type="ECO:0000256" key="2">
    <source>
        <dbReference type="ARBA" id="ARBA00009236"/>
    </source>
</evidence>
<dbReference type="Proteomes" id="UP000243978">
    <property type="component" value="Unassembled WGS sequence"/>
</dbReference>
<gene>
    <name evidence="9" type="ORF">C8N43_2967</name>
</gene>
<evidence type="ECO:0000256" key="5">
    <source>
        <dbReference type="ARBA" id="ARBA00022898"/>
    </source>
</evidence>
<evidence type="ECO:0000256" key="4">
    <source>
        <dbReference type="ARBA" id="ARBA00022679"/>
    </source>
</evidence>
<evidence type="ECO:0000256" key="3">
    <source>
        <dbReference type="ARBA" id="ARBA00022576"/>
    </source>
</evidence>
<keyword evidence="4 9" id="KW-0808">Transferase</keyword>
<dbReference type="FunFam" id="3.40.640.10:FF:000054">
    <property type="entry name" value="Serine--glyoxylate aminotransferase"/>
    <property type="match status" value="1"/>
</dbReference>
<proteinExistence type="inferred from homology"/>
<comment type="caution">
    <text evidence="9">The sequence shown here is derived from an EMBL/GenBank/DDBJ whole genome shotgun (WGS) entry which is preliminary data.</text>
</comment>
<dbReference type="GO" id="GO:0004760">
    <property type="term" value="F:L-serine-pyruvate transaminase activity"/>
    <property type="evidence" value="ECO:0007669"/>
    <property type="project" value="TreeGrafter"/>
</dbReference>
<feature type="domain" description="Aminotransferase class V" evidence="8">
    <location>
        <begin position="32"/>
        <end position="319"/>
    </location>
</feature>
<dbReference type="GO" id="GO:0019265">
    <property type="term" value="P:glycine biosynthetic process, by transamination of glyoxylate"/>
    <property type="evidence" value="ECO:0007669"/>
    <property type="project" value="TreeGrafter"/>
</dbReference>
<dbReference type="PIRSF" id="PIRSF000524">
    <property type="entry name" value="SPT"/>
    <property type="match status" value="1"/>
</dbReference>
<feature type="binding site" evidence="6">
    <location>
        <position position="342"/>
    </location>
    <ligand>
        <name>substrate</name>
    </ligand>
</feature>
<evidence type="ECO:0000256" key="6">
    <source>
        <dbReference type="PIRSR" id="PIRSR000524-1"/>
    </source>
</evidence>
<keyword evidence="10" id="KW-1185">Reference proteome</keyword>
<accession>A0A2T6BDM0</accession>
<evidence type="ECO:0000313" key="10">
    <source>
        <dbReference type="Proteomes" id="UP000243978"/>
    </source>
</evidence>
<dbReference type="InterPro" id="IPR000192">
    <property type="entry name" value="Aminotrans_V_dom"/>
</dbReference>
<dbReference type="PANTHER" id="PTHR21152:SF24">
    <property type="entry name" value="ALANINE--GLYOXYLATE AMINOTRANSFERASE 1"/>
    <property type="match status" value="1"/>
</dbReference>
<organism evidence="9 10">
    <name type="scientific">Litoreibacter ponti</name>
    <dbReference type="NCBI Taxonomy" id="1510457"/>
    <lineage>
        <taxon>Bacteria</taxon>
        <taxon>Pseudomonadati</taxon>
        <taxon>Pseudomonadota</taxon>
        <taxon>Alphaproteobacteria</taxon>
        <taxon>Rhodobacterales</taxon>
        <taxon>Roseobacteraceae</taxon>
        <taxon>Litoreibacter</taxon>
    </lineage>
</organism>
<dbReference type="OrthoDB" id="389074at2"/>
<comment type="cofactor">
    <cofactor evidence="1 7">
        <name>pyridoxal 5'-phosphate</name>
        <dbReference type="ChEBI" id="CHEBI:597326"/>
    </cofactor>
</comment>
<keyword evidence="5 7" id="KW-0663">Pyridoxal phosphate</keyword>
<dbReference type="Gene3D" id="3.40.640.10">
    <property type="entry name" value="Type I PLP-dependent aspartate aminotransferase-like (Major domain)"/>
    <property type="match status" value="1"/>
</dbReference>
<dbReference type="InterPro" id="IPR015422">
    <property type="entry name" value="PyrdxlP-dep_Trfase_small"/>
</dbReference>
<reference evidence="9 10" key="1">
    <citation type="submission" date="2018-04" db="EMBL/GenBank/DDBJ databases">
        <title>Genomic Encyclopedia of Archaeal and Bacterial Type Strains, Phase II (KMG-II): from individual species to whole genera.</title>
        <authorList>
            <person name="Goeker M."/>
        </authorList>
    </citation>
    <scope>NUCLEOTIDE SEQUENCE [LARGE SCALE GENOMIC DNA]</scope>
    <source>
        <strain evidence="9 10">DSM 100977</strain>
    </source>
</reference>
<dbReference type="InterPro" id="IPR054863">
    <property type="entry name" value="AspGlyoxATase"/>
</dbReference>
<dbReference type="AlphaFoldDB" id="A0A2T6BDM0"/>
<dbReference type="NCBIfam" id="NF045640">
    <property type="entry name" value="AspGlyoxATaseBhcA"/>
    <property type="match status" value="1"/>
</dbReference>
<name>A0A2T6BDM0_9RHOB</name>
<sequence length="397" mass="41800">MRTSQNPVFIPGPTNMPEHLRKAADMATLDHRGPAFAGMLKPALEGVKTILGTTDGEVILFPATGTGGWEAAVSNTLSPGDTVLAARFGMFSHRWIDLCQRHGLNVQIIETPWGEGAPIAAIEEALTNDKEHRIKAVLATHNETATGVKSDIAAVRGAMDAAGHPAMFFVDGVSSIASMPFHMDDWGVDVAITGSQKGFMLPAGLAICGISPKAVAAMETAKLPRTFFDFRDMRDSMAGGGFPYTPPVGLIHGLSVAVEDLLTEGLDNVYARHTRIATGVRAAIEAWGMTPYAKTPDLFSDTVTAVKVPDGFNGTDVVTRAASEYDMAFGVGLGEVAGKVFRIGHLGQLTDAMMLSGLSVAEMCMADLGYPIELGSGVAAAQSVYRHGDNVLALAAE</sequence>
<dbReference type="RefSeq" id="WP_107846520.1">
    <property type="nucleotide sequence ID" value="NZ_QBKS01000002.1"/>
</dbReference>
<dbReference type="PANTHER" id="PTHR21152">
    <property type="entry name" value="AMINOTRANSFERASE CLASS V"/>
    <property type="match status" value="1"/>
</dbReference>
<dbReference type="EMBL" id="QBKS01000002">
    <property type="protein sequence ID" value="PTX54160.1"/>
    <property type="molecule type" value="Genomic_DNA"/>
</dbReference>
<dbReference type="Gene3D" id="3.90.1150.10">
    <property type="entry name" value="Aspartate Aminotransferase, domain 1"/>
    <property type="match status" value="1"/>
</dbReference>
<dbReference type="FunFam" id="3.90.1150.10:FF:000031">
    <property type="entry name" value="Serine--glyoxylate aminotransferase"/>
    <property type="match status" value="1"/>
</dbReference>
<evidence type="ECO:0000313" key="9">
    <source>
        <dbReference type="EMBL" id="PTX54160.1"/>
    </source>
</evidence>
<evidence type="ECO:0000259" key="8">
    <source>
        <dbReference type="Pfam" id="PF00266"/>
    </source>
</evidence>
<protein>
    <submittedName>
        <fullName evidence="9">Serine-glyoxylate aminotransferase</fullName>
    </submittedName>
</protein>
<dbReference type="InterPro" id="IPR024169">
    <property type="entry name" value="SP_NH2Trfase/AEP_transaminase"/>
</dbReference>
<comment type="similarity">
    <text evidence="2">Belongs to the class-V pyridoxal-phosphate-dependent aminotransferase family.</text>
</comment>
<dbReference type="Pfam" id="PF00266">
    <property type="entry name" value="Aminotran_5"/>
    <property type="match status" value="1"/>
</dbReference>
<evidence type="ECO:0000256" key="1">
    <source>
        <dbReference type="ARBA" id="ARBA00001933"/>
    </source>
</evidence>
<dbReference type="InterPro" id="IPR015421">
    <property type="entry name" value="PyrdxlP-dep_Trfase_major"/>
</dbReference>
<dbReference type="GO" id="GO:0008453">
    <property type="term" value="F:alanine-glyoxylate transaminase activity"/>
    <property type="evidence" value="ECO:0007669"/>
    <property type="project" value="TreeGrafter"/>
</dbReference>
<dbReference type="SUPFAM" id="SSF53383">
    <property type="entry name" value="PLP-dependent transferases"/>
    <property type="match status" value="1"/>
</dbReference>
<keyword evidence="3 9" id="KW-0032">Aminotransferase</keyword>
<evidence type="ECO:0000256" key="7">
    <source>
        <dbReference type="PIRSR" id="PIRSR000524-50"/>
    </source>
</evidence>
<dbReference type="InterPro" id="IPR015424">
    <property type="entry name" value="PyrdxlP-dep_Trfase"/>
</dbReference>
<feature type="modified residue" description="N6-(pyridoxal phosphate)lysine" evidence="7">
    <location>
        <position position="197"/>
    </location>
</feature>